<proteinExistence type="predicted"/>
<protein>
    <submittedName>
        <fullName evidence="1">Uncharacterized protein</fullName>
    </submittedName>
</protein>
<keyword evidence="2" id="KW-1185">Reference proteome</keyword>
<gene>
    <name evidence="1" type="ORF">BU14_0274s0002</name>
</gene>
<sequence length="301" mass="33001">MKDTLVDMNTKLDSDIQLSQQTLGRLAAVENTVLDGIKNAVSLGHLGNSGEDDEETSKKEKLIKLVTKKYRDVLIDDFATAVKTVLVFFCSEDNMDTLVVSVDAVQKQGLKAAEEWLKSFVRRSSRRNPTIFSNIRVSLLALRVKPHLHQVWTDVIVGAYFEALDLDLDTPTNEMALEMLANDSFFLSSRGRQACLDALSKLLMSVGATDRVKQPDGPLGFRVVSATLGHFALVVTQVRNALEIAAGTRSSARGGAIGDVHFPLWVAKVHRLVPTQEADAEAHDGFVLVDDADPARSLPQF</sequence>
<accession>A0A1X6P1Q6</accession>
<dbReference type="EMBL" id="KV918936">
    <property type="protein sequence ID" value="OSX74670.1"/>
    <property type="molecule type" value="Genomic_DNA"/>
</dbReference>
<dbReference type="AlphaFoldDB" id="A0A1X6P1Q6"/>
<organism evidence="1 2">
    <name type="scientific">Porphyra umbilicalis</name>
    <name type="common">Purple laver</name>
    <name type="synonym">Red alga</name>
    <dbReference type="NCBI Taxonomy" id="2786"/>
    <lineage>
        <taxon>Eukaryota</taxon>
        <taxon>Rhodophyta</taxon>
        <taxon>Bangiophyceae</taxon>
        <taxon>Bangiales</taxon>
        <taxon>Bangiaceae</taxon>
        <taxon>Porphyra</taxon>
    </lineage>
</organism>
<evidence type="ECO:0000313" key="1">
    <source>
        <dbReference type="EMBL" id="OSX74670.1"/>
    </source>
</evidence>
<reference evidence="1 2" key="1">
    <citation type="submission" date="2017-03" db="EMBL/GenBank/DDBJ databases">
        <title>WGS assembly of Porphyra umbilicalis.</title>
        <authorList>
            <person name="Brawley S.H."/>
            <person name="Blouin N.A."/>
            <person name="Ficko-Blean E."/>
            <person name="Wheeler G.L."/>
            <person name="Lohr M."/>
            <person name="Goodson H.V."/>
            <person name="Jenkins J.W."/>
            <person name="Blaby-Haas C.E."/>
            <person name="Helliwell K.E."/>
            <person name="Chan C."/>
            <person name="Marriage T."/>
            <person name="Bhattacharya D."/>
            <person name="Klein A.S."/>
            <person name="Badis Y."/>
            <person name="Brodie J."/>
            <person name="Cao Y."/>
            <person name="Collen J."/>
            <person name="Dittami S.M."/>
            <person name="Gachon C.M."/>
            <person name="Green B.R."/>
            <person name="Karpowicz S."/>
            <person name="Kim J.W."/>
            <person name="Kudahl U."/>
            <person name="Lin S."/>
            <person name="Michel G."/>
            <person name="Mittag M."/>
            <person name="Olson B.J."/>
            <person name="Pangilinan J."/>
            <person name="Peng Y."/>
            <person name="Qiu H."/>
            <person name="Shu S."/>
            <person name="Singer J.T."/>
            <person name="Smith A.G."/>
            <person name="Sprecher B.N."/>
            <person name="Wagner V."/>
            <person name="Wang W."/>
            <person name="Wang Z.-Y."/>
            <person name="Yan J."/>
            <person name="Yarish C."/>
            <person name="Zoeuner-Riek S."/>
            <person name="Zhuang Y."/>
            <person name="Zou Y."/>
            <person name="Lindquist E.A."/>
            <person name="Grimwood J."/>
            <person name="Barry K."/>
            <person name="Rokhsar D.S."/>
            <person name="Schmutz J."/>
            <person name="Stiller J.W."/>
            <person name="Grossman A.R."/>
            <person name="Prochnik S.E."/>
        </authorList>
    </citation>
    <scope>NUCLEOTIDE SEQUENCE [LARGE SCALE GENOMIC DNA]</scope>
    <source>
        <strain evidence="1">4086291</strain>
    </source>
</reference>
<name>A0A1X6P1Q6_PORUM</name>
<dbReference type="Proteomes" id="UP000218209">
    <property type="component" value="Unassembled WGS sequence"/>
</dbReference>
<evidence type="ECO:0000313" key="2">
    <source>
        <dbReference type="Proteomes" id="UP000218209"/>
    </source>
</evidence>